<comment type="caution">
    <text evidence="1">The sequence shown here is derived from an EMBL/GenBank/DDBJ whole genome shotgun (WGS) entry which is preliminary data.</text>
</comment>
<evidence type="ECO:0000313" key="2">
    <source>
        <dbReference type="Proteomes" id="UP001172673"/>
    </source>
</evidence>
<evidence type="ECO:0000313" key="1">
    <source>
        <dbReference type="EMBL" id="KAJ9611248.1"/>
    </source>
</evidence>
<reference evidence="1" key="1">
    <citation type="submission" date="2022-10" db="EMBL/GenBank/DDBJ databases">
        <title>Culturing micro-colonial fungi from biological soil crusts in the Mojave desert and describing Neophaeococcomyces mojavensis, and introducing the new genera and species Taxawa tesnikishii.</title>
        <authorList>
            <person name="Kurbessoian T."/>
            <person name="Stajich J.E."/>
        </authorList>
    </citation>
    <scope>NUCLEOTIDE SEQUENCE</scope>
    <source>
        <strain evidence="1">TK_41</strain>
    </source>
</reference>
<sequence length="171" mass="18867">MDGEYSTAPWWRPADLAKLMAAHHWIEPASSHNRTAPGNRRILTPPFTLPAVGVEWGDGITAAERTDDSRRLIWQACQQALQDAYKNGVVGDLFCGAGGVWHTIGTHINRHVYIIKDLGEMEPAAGSVIYINDKDAKLPDDVMLAGIKETPDPEEHLYMDAVPPRASNGYH</sequence>
<dbReference type="Proteomes" id="UP001172673">
    <property type="component" value="Unassembled WGS sequence"/>
</dbReference>
<dbReference type="EMBL" id="JAPDRK010000006">
    <property type="protein sequence ID" value="KAJ9611248.1"/>
    <property type="molecule type" value="Genomic_DNA"/>
</dbReference>
<gene>
    <name evidence="1" type="ORF">H2200_004431</name>
</gene>
<proteinExistence type="predicted"/>
<name>A0AA38XD40_9EURO</name>
<protein>
    <submittedName>
        <fullName evidence="1">Uncharacterized protein</fullName>
    </submittedName>
</protein>
<organism evidence="1 2">
    <name type="scientific">Cladophialophora chaetospira</name>
    <dbReference type="NCBI Taxonomy" id="386627"/>
    <lineage>
        <taxon>Eukaryota</taxon>
        <taxon>Fungi</taxon>
        <taxon>Dikarya</taxon>
        <taxon>Ascomycota</taxon>
        <taxon>Pezizomycotina</taxon>
        <taxon>Eurotiomycetes</taxon>
        <taxon>Chaetothyriomycetidae</taxon>
        <taxon>Chaetothyriales</taxon>
        <taxon>Herpotrichiellaceae</taxon>
        <taxon>Cladophialophora</taxon>
    </lineage>
</organism>
<dbReference type="AlphaFoldDB" id="A0AA38XD40"/>
<keyword evidence="2" id="KW-1185">Reference proteome</keyword>
<accession>A0AA38XD40</accession>